<feature type="compositionally biased region" description="Basic and acidic residues" evidence="1">
    <location>
        <begin position="28"/>
        <end position="43"/>
    </location>
</feature>
<comment type="caution">
    <text evidence="2">The sequence shown here is derived from an EMBL/GenBank/DDBJ whole genome shotgun (WGS) entry which is preliminary data.</text>
</comment>
<evidence type="ECO:0000313" key="2">
    <source>
        <dbReference type="EMBL" id="KAG5273858.1"/>
    </source>
</evidence>
<evidence type="ECO:0000313" key="3">
    <source>
        <dbReference type="Proteomes" id="UP000823561"/>
    </source>
</evidence>
<proteinExistence type="predicted"/>
<evidence type="ECO:0000256" key="1">
    <source>
        <dbReference type="SAM" id="MobiDB-lite"/>
    </source>
</evidence>
<organism evidence="2 3">
    <name type="scientific">Alosa alosa</name>
    <name type="common">allis shad</name>
    <dbReference type="NCBI Taxonomy" id="278164"/>
    <lineage>
        <taxon>Eukaryota</taxon>
        <taxon>Metazoa</taxon>
        <taxon>Chordata</taxon>
        <taxon>Craniata</taxon>
        <taxon>Vertebrata</taxon>
        <taxon>Euteleostomi</taxon>
        <taxon>Actinopterygii</taxon>
        <taxon>Neopterygii</taxon>
        <taxon>Teleostei</taxon>
        <taxon>Clupei</taxon>
        <taxon>Clupeiformes</taxon>
        <taxon>Clupeoidei</taxon>
        <taxon>Clupeidae</taxon>
        <taxon>Alosa</taxon>
    </lineage>
</organism>
<dbReference type="EMBL" id="JADWDJ010000011">
    <property type="protein sequence ID" value="KAG5273858.1"/>
    <property type="molecule type" value="Genomic_DNA"/>
</dbReference>
<gene>
    <name evidence="2" type="ORF">AALO_G00156370</name>
</gene>
<dbReference type="AlphaFoldDB" id="A0AAV6GF92"/>
<accession>A0AAV6GF92</accession>
<sequence>MWLFPPPSAARSAGELEFTDVSGGAQSSDERENIADTRSEHTRAQHLCPKGRNRSVLTGSDQHKDSALFYLRL</sequence>
<name>A0AAV6GF92_9TELE</name>
<reference evidence="2" key="1">
    <citation type="submission" date="2020-10" db="EMBL/GenBank/DDBJ databases">
        <title>Chromosome-scale genome assembly of the Allis shad, Alosa alosa.</title>
        <authorList>
            <person name="Margot Z."/>
            <person name="Christophe K."/>
            <person name="Cabau C."/>
            <person name="Louis A."/>
            <person name="Berthelot C."/>
            <person name="Parey E."/>
            <person name="Roest Crollius H."/>
            <person name="Montfort J."/>
            <person name="Robinson-Rechavi M."/>
            <person name="Bucao C."/>
            <person name="Bouchez O."/>
            <person name="Gislard M."/>
            <person name="Lluch J."/>
            <person name="Milhes M."/>
            <person name="Lampietro C."/>
            <person name="Lopez Roques C."/>
            <person name="Donnadieu C."/>
            <person name="Braasch I."/>
            <person name="Desvignes T."/>
            <person name="Postlethwait J."/>
            <person name="Bobe J."/>
            <person name="Guiguen Y."/>
        </authorList>
    </citation>
    <scope>NUCLEOTIDE SEQUENCE</scope>
    <source>
        <strain evidence="2">M-15738</strain>
        <tissue evidence="2">Blood</tissue>
    </source>
</reference>
<feature type="region of interest" description="Disordered" evidence="1">
    <location>
        <begin position="1"/>
        <end position="45"/>
    </location>
</feature>
<protein>
    <submittedName>
        <fullName evidence="2">Uncharacterized protein</fullName>
    </submittedName>
</protein>
<keyword evidence="3" id="KW-1185">Reference proteome</keyword>
<dbReference type="Proteomes" id="UP000823561">
    <property type="component" value="Chromosome 11"/>
</dbReference>